<dbReference type="PROSITE" id="PS50290">
    <property type="entry name" value="PI3_4_KINASE_3"/>
    <property type="match status" value="1"/>
</dbReference>
<dbReference type="FunFam" id="1.20.120.150:FF:000001">
    <property type="entry name" value="Serine/threonine-protein kinase TOR"/>
    <property type="match status" value="1"/>
</dbReference>
<evidence type="ECO:0000256" key="3">
    <source>
        <dbReference type="ARBA" id="ARBA00011370"/>
    </source>
</evidence>
<dbReference type="FunFam" id="1.10.1070.11:FF:000020">
    <property type="entry name" value="Serine/threonine-protein kinase TOR"/>
    <property type="match status" value="1"/>
</dbReference>
<dbReference type="GO" id="GO:0016242">
    <property type="term" value="P:negative regulation of macroautophagy"/>
    <property type="evidence" value="ECO:0007669"/>
    <property type="project" value="TreeGrafter"/>
</dbReference>
<comment type="similarity">
    <text evidence="2 16">Belongs to the PI3/PI4-kinase family.</text>
</comment>
<dbReference type="PROSITE" id="PS51190">
    <property type="entry name" value="FATC"/>
    <property type="match status" value="1"/>
</dbReference>
<dbReference type="SMART" id="SM00146">
    <property type="entry name" value="PI3Kc"/>
    <property type="match status" value="1"/>
</dbReference>
<evidence type="ECO:0000256" key="14">
    <source>
        <dbReference type="ARBA" id="ARBA00047899"/>
    </source>
</evidence>
<evidence type="ECO:0000256" key="15">
    <source>
        <dbReference type="ARBA" id="ARBA00048679"/>
    </source>
</evidence>
<dbReference type="EMBL" id="JAXLQG010000002">
    <property type="protein sequence ID" value="KAK5543925.1"/>
    <property type="molecule type" value="Genomic_DNA"/>
</dbReference>
<feature type="region of interest" description="Disordered" evidence="17">
    <location>
        <begin position="2279"/>
        <end position="2316"/>
    </location>
</feature>
<comment type="subunit">
    <text evidence="3">Associates with DNA double-strand breaks.</text>
</comment>
<evidence type="ECO:0000256" key="9">
    <source>
        <dbReference type="ARBA" id="ARBA00022777"/>
    </source>
</evidence>
<dbReference type="Pfam" id="PF00454">
    <property type="entry name" value="PI3_PI4_kinase"/>
    <property type="match status" value="1"/>
</dbReference>
<dbReference type="InterPro" id="IPR011989">
    <property type="entry name" value="ARM-like"/>
</dbReference>
<dbReference type="GO" id="GO:0031931">
    <property type="term" value="C:TORC1 complex"/>
    <property type="evidence" value="ECO:0007669"/>
    <property type="project" value="TreeGrafter"/>
</dbReference>
<dbReference type="GO" id="GO:0006995">
    <property type="term" value="P:cellular response to nitrogen starvation"/>
    <property type="evidence" value="ECO:0007669"/>
    <property type="project" value="UniProtKB-ARBA"/>
</dbReference>
<keyword evidence="9 16" id="KW-0418">Kinase</keyword>
<evidence type="ECO:0000256" key="8">
    <source>
        <dbReference type="ARBA" id="ARBA00022741"/>
    </source>
</evidence>
<evidence type="ECO:0000256" key="4">
    <source>
        <dbReference type="ARBA" id="ARBA00022527"/>
    </source>
</evidence>
<feature type="domain" description="FAT" evidence="19">
    <location>
        <begin position="1252"/>
        <end position="1828"/>
    </location>
</feature>
<comment type="function">
    <text evidence="12">Serine/threonine protein kinase which activates checkpoint signaling upon genotoxic stresses such as ionizing radiation (IR), ultraviolet light (UV), or DNA replication stalling, thereby acting as a DNA damage sensor. Recognizes the substrate consensus sequence [ST]-Q. Phosphorylates histone H2A to form H2AS128ph (gamma-H2A) at sites of DNA damage, involved in the regulation of DNA damage response mechanism. Required for the control of telomere length and genome stability.</text>
</comment>
<dbReference type="PROSITE" id="PS51189">
    <property type="entry name" value="FAT"/>
    <property type="match status" value="1"/>
</dbReference>
<keyword evidence="5" id="KW-0926">Vacuole</keyword>
<dbReference type="GO" id="GO:0000329">
    <property type="term" value="C:fungal-type vacuole membrane"/>
    <property type="evidence" value="ECO:0007669"/>
    <property type="project" value="UniProtKB-ARBA"/>
</dbReference>
<dbReference type="InterPro" id="IPR000403">
    <property type="entry name" value="PI3/4_kinase_cat_dom"/>
</dbReference>
<feature type="region of interest" description="Disordered" evidence="17">
    <location>
        <begin position="2447"/>
        <end position="2474"/>
    </location>
</feature>
<keyword evidence="4 16" id="KW-0723">Serine/threonine-protein kinase</keyword>
<evidence type="ECO:0000256" key="12">
    <source>
        <dbReference type="ARBA" id="ARBA00025079"/>
    </source>
</evidence>
<dbReference type="Pfam" id="PF02259">
    <property type="entry name" value="FAT"/>
    <property type="match status" value="1"/>
</dbReference>
<dbReference type="GO" id="GO:0044877">
    <property type="term" value="F:protein-containing complex binding"/>
    <property type="evidence" value="ECO:0007669"/>
    <property type="project" value="InterPro"/>
</dbReference>
<dbReference type="InterPro" id="IPR003152">
    <property type="entry name" value="FATC_dom"/>
</dbReference>
<evidence type="ECO:0000256" key="5">
    <source>
        <dbReference type="ARBA" id="ARBA00022554"/>
    </source>
</evidence>
<dbReference type="Pfam" id="PF02260">
    <property type="entry name" value="FATC"/>
    <property type="match status" value="1"/>
</dbReference>
<feature type="domain" description="PI3K/PI4K catalytic" evidence="18">
    <location>
        <begin position="2002"/>
        <end position="2322"/>
    </location>
</feature>
<dbReference type="GO" id="GO:0004674">
    <property type="term" value="F:protein serine/threonine kinase activity"/>
    <property type="evidence" value="ECO:0007669"/>
    <property type="project" value="UniProtKB-KW"/>
</dbReference>
<dbReference type="GO" id="GO:1905356">
    <property type="term" value="P:regulation of snRNA pseudouridine synthesis"/>
    <property type="evidence" value="ECO:0007669"/>
    <property type="project" value="UniProtKB-ARBA"/>
</dbReference>
<dbReference type="GO" id="GO:0005886">
    <property type="term" value="C:plasma membrane"/>
    <property type="evidence" value="ECO:0007669"/>
    <property type="project" value="UniProtKB-SubCell"/>
</dbReference>
<dbReference type="InterPro" id="IPR057564">
    <property type="entry name" value="HEAT_ATR"/>
</dbReference>
<evidence type="ECO:0000259" key="20">
    <source>
        <dbReference type="PROSITE" id="PS51190"/>
    </source>
</evidence>
<dbReference type="PROSITE" id="PS00916">
    <property type="entry name" value="PI3_4_KINASE_2"/>
    <property type="match status" value="1"/>
</dbReference>
<keyword evidence="8 16" id="KW-0547">Nucleotide-binding</keyword>
<dbReference type="SUPFAM" id="SSF47212">
    <property type="entry name" value="FKBP12-rapamycin-binding domain of FKBP-rapamycin-associated protein (FRAP)"/>
    <property type="match status" value="1"/>
</dbReference>
<dbReference type="InterPro" id="IPR011009">
    <property type="entry name" value="Kinase-like_dom_sf"/>
</dbReference>
<evidence type="ECO:0000256" key="13">
    <source>
        <dbReference type="ARBA" id="ARBA00029427"/>
    </source>
</evidence>
<dbReference type="SMART" id="SM01346">
    <property type="entry name" value="DUF3385"/>
    <property type="match status" value="1"/>
</dbReference>
<dbReference type="InterPro" id="IPR036940">
    <property type="entry name" value="PI3/4_kinase_cat_sf"/>
</dbReference>
<dbReference type="SUPFAM" id="SSF56112">
    <property type="entry name" value="Protein kinase-like (PK-like)"/>
    <property type="match status" value="1"/>
</dbReference>
<evidence type="ECO:0000256" key="2">
    <source>
        <dbReference type="ARBA" id="ARBA00011031"/>
    </source>
</evidence>
<evidence type="ECO:0000259" key="19">
    <source>
        <dbReference type="PROSITE" id="PS51189"/>
    </source>
</evidence>
<evidence type="ECO:0000256" key="6">
    <source>
        <dbReference type="ARBA" id="ARBA00022679"/>
    </source>
</evidence>
<dbReference type="SMART" id="SM01343">
    <property type="entry name" value="FATC"/>
    <property type="match status" value="1"/>
</dbReference>
<keyword evidence="10 16" id="KW-0067">ATP-binding</keyword>
<dbReference type="Gene3D" id="1.25.10.10">
    <property type="entry name" value="Leucine-rich Repeat Variant"/>
    <property type="match status" value="4"/>
</dbReference>
<dbReference type="FunFam" id="1.25.10.10:FF:000371">
    <property type="entry name" value="Serine/threonine-protein kinase TOR"/>
    <property type="match status" value="1"/>
</dbReference>
<keyword evidence="7" id="KW-0677">Repeat</keyword>
<dbReference type="PANTHER" id="PTHR11139">
    <property type="entry name" value="ATAXIA TELANGIECTASIA MUTATED ATM -RELATED"/>
    <property type="match status" value="1"/>
</dbReference>
<comment type="catalytic activity">
    <reaction evidence="14 16">
        <text>L-threonyl-[protein] + ATP = O-phospho-L-threonyl-[protein] + ADP + H(+)</text>
        <dbReference type="Rhea" id="RHEA:46608"/>
        <dbReference type="Rhea" id="RHEA-COMP:11060"/>
        <dbReference type="Rhea" id="RHEA-COMP:11605"/>
        <dbReference type="ChEBI" id="CHEBI:15378"/>
        <dbReference type="ChEBI" id="CHEBI:30013"/>
        <dbReference type="ChEBI" id="CHEBI:30616"/>
        <dbReference type="ChEBI" id="CHEBI:61977"/>
        <dbReference type="ChEBI" id="CHEBI:456216"/>
        <dbReference type="EC" id="2.7.11.1"/>
    </reaction>
</comment>
<dbReference type="PROSITE" id="PS00915">
    <property type="entry name" value="PI3_4_KINASE_1"/>
    <property type="match status" value="1"/>
</dbReference>
<dbReference type="InterPro" id="IPR036738">
    <property type="entry name" value="FRB_sf"/>
</dbReference>
<evidence type="ECO:0000256" key="10">
    <source>
        <dbReference type="ARBA" id="ARBA00022840"/>
    </source>
</evidence>
<evidence type="ECO:0000256" key="11">
    <source>
        <dbReference type="ARBA" id="ARBA00023306"/>
    </source>
</evidence>
<proteinExistence type="inferred from homology"/>
<accession>A0AAV9QL33</accession>
<evidence type="ECO:0000259" key="18">
    <source>
        <dbReference type="PROSITE" id="PS50290"/>
    </source>
</evidence>
<protein>
    <recommendedName>
        <fullName evidence="16">Serine/threonine-protein kinase TOR</fullName>
        <ecNumber evidence="16">2.7.11.1</ecNumber>
    </recommendedName>
</protein>
<dbReference type="Proteomes" id="UP001345827">
    <property type="component" value="Unassembled WGS sequence"/>
</dbReference>
<dbReference type="InterPro" id="IPR003151">
    <property type="entry name" value="PIK-rel_kinase_FAT"/>
</dbReference>
<dbReference type="InterPro" id="IPR018936">
    <property type="entry name" value="PI3/4_kinase_CS"/>
</dbReference>
<dbReference type="InterPro" id="IPR011990">
    <property type="entry name" value="TPR-like_helical_dom_sf"/>
</dbReference>
<dbReference type="FunFam" id="3.30.1010.10:FF:000006">
    <property type="entry name" value="Serine/threonine-protein kinase TOR"/>
    <property type="match status" value="1"/>
</dbReference>
<dbReference type="EC" id="2.7.11.1" evidence="16"/>
<keyword evidence="6 16" id="KW-0808">Transferase</keyword>
<dbReference type="Pfam" id="PF25574">
    <property type="entry name" value="TPR_IMB1"/>
    <property type="match status" value="1"/>
</dbReference>
<dbReference type="PANTHER" id="PTHR11139:SF9">
    <property type="entry name" value="SERINE_THREONINE-PROTEIN KINASE MTOR"/>
    <property type="match status" value="1"/>
</dbReference>
<evidence type="ECO:0000256" key="1">
    <source>
        <dbReference type="ARBA" id="ARBA00004413"/>
    </source>
</evidence>
<organism evidence="21 22">
    <name type="scientific">Vermiconidia calcicola</name>
    <dbReference type="NCBI Taxonomy" id="1690605"/>
    <lineage>
        <taxon>Eukaryota</taxon>
        <taxon>Fungi</taxon>
        <taxon>Dikarya</taxon>
        <taxon>Ascomycota</taxon>
        <taxon>Pezizomycotina</taxon>
        <taxon>Dothideomycetes</taxon>
        <taxon>Dothideomycetidae</taxon>
        <taxon>Mycosphaerellales</taxon>
        <taxon>Extremaceae</taxon>
        <taxon>Vermiconidia</taxon>
    </lineage>
</organism>
<evidence type="ECO:0000256" key="16">
    <source>
        <dbReference type="RuleBase" id="RU364109"/>
    </source>
</evidence>
<dbReference type="GO" id="GO:0038202">
    <property type="term" value="P:TORC1 signaling"/>
    <property type="evidence" value="ECO:0007669"/>
    <property type="project" value="TreeGrafter"/>
</dbReference>
<dbReference type="InterPro" id="IPR024585">
    <property type="entry name" value="mTOR_dom"/>
</dbReference>
<dbReference type="GO" id="GO:0005524">
    <property type="term" value="F:ATP binding"/>
    <property type="evidence" value="ECO:0007669"/>
    <property type="project" value="UniProtKB-KW"/>
</dbReference>
<dbReference type="InterPro" id="IPR014009">
    <property type="entry name" value="PIK_FAT"/>
</dbReference>
<comment type="catalytic activity">
    <reaction evidence="15">
        <text>L-seryl-[protein] + ATP = O-phospho-L-seryl-[protein] + ADP + H(+)</text>
        <dbReference type="Rhea" id="RHEA:17989"/>
        <dbReference type="Rhea" id="RHEA-COMP:9863"/>
        <dbReference type="Rhea" id="RHEA-COMP:11604"/>
        <dbReference type="ChEBI" id="CHEBI:15378"/>
        <dbReference type="ChEBI" id="CHEBI:29999"/>
        <dbReference type="ChEBI" id="CHEBI:30616"/>
        <dbReference type="ChEBI" id="CHEBI:83421"/>
        <dbReference type="ChEBI" id="CHEBI:456216"/>
        <dbReference type="EC" id="2.7.11.1"/>
    </reaction>
</comment>
<evidence type="ECO:0000256" key="17">
    <source>
        <dbReference type="SAM" id="MobiDB-lite"/>
    </source>
</evidence>
<evidence type="ECO:0000256" key="7">
    <source>
        <dbReference type="ARBA" id="ARBA00022737"/>
    </source>
</evidence>
<evidence type="ECO:0000313" key="21">
    <source>
        <dbReference type="EMBL" id="KAK5543925.1"/>
    </source>
</evidence>
<name>A0AAV9QL33_9PEZI</name>
<dbReference type="Gene3D" id="1.20.120.150">
    <property type="entry name" value="FKBP12-rapamycin binding domain"/>
    <property type="match status" value="1"/>
</dbReference>
<dbReference type="Gene3D" id="3.30.1010.10">
    <property type="entry name" value="Phosphatidylinositol 3-kinase Catalytic Subunit, Chain A, domain 4"/>
    <property type="match status" value="1"/>
</dbReference>
<gene>
    <name evidence="21" type="primary">TOR1</name>
    <name evidence="21" type="ORF">LTR25_001540</name>
</gene>
<dbReference type="GO" id="GO:0042254">
    <property type="term" value="P:ribosome biogenesis"/>
    <property type="evidence" value="ECO:0007669"/>
    <property type="project" value="UniProtKB-ARBA"/>
</dbReference>
<comment type="subcellular location">
    <subcellularLocation>
        <location evidence="1">Cell membrane</location>
        <topology evidence="1">Peripheral membrane protein</topology>
        <orientation evidence="1">Cytoplasmic side</orientation>
    </subcellularLocation>
    <subcellularLocation>
        <location evidence="13">Vacuole membrane</location>
        <topology evidence="13">Peripheral membrane protein</topology>
        <orientation evidence="13">Cytoplasmic side</orientation>
    </subcellularLocation>
</comment>
<dbReference type="GO" id="GO:0031932">
    <property type="term" value="C:TORC2 complex"/>
    <property type="evidence" value="ECO:0007669"/>
    <property type="project" value="TreeGrafter"/>
</dbReference>
<dbReference type="InterPro" id="IPR016024">
    <property type="entry name" value="ARM-type_fold"/>
</dbReference>
<dbReference type="InterPro" id="IPR050517">
    <property type="entry name" value="DDR_Repair_Kinase"/>
</dbReference>
<keyword evidence="11" id="KW-0131">Cell cycle</keyword>
<keyword evidence="22" id="KW-1185">Reference proteome</keyword>
<feature type="domain" description="FATC" evidence="20">
    <location>
        <begin position="2489"/>
        <end position="2521"/>
    </location>
</feature>
<dbReference type="Pfam" id="PF23593">
    <property type="entry name" value="HEAT_ATR"/>
    <property type="match status" value="1"/>
</dbReference>
<feature type="region of interest" description="Disordered" evidence="17">
    <location>
        <begin position="2330"/>
        <end position="2350"/>
    </location>
</feature>
<dbReference type="GO" id="GO:0005634">
    <property type="term" value="C:nucleus"/>
    <property type="evidence" value="ECO:0007669"/>
    <property type="project" value="TreeGrafter"/>
</dbReference>
<feature type="compositionally biased region" description="Basic and acidic residues" evidence="17">
    <location>
        <begin position="2279"/>
        <end position="2295"/>
    </location>
</feature>
<reference evidence="21 22" key="1">
    <citation type="submission" date="2023-06" db="EMBL/GenBank/DDBJ databases">
        <title>Black Yeasts Isolated from many extreme environments.</title>
        <authorList>
            <person name="Coleine C."/>
            <person name="Stajich J.E."/>
            <person name="Selbmann L."/>
        </authorList>
    </citation>
    <scope>NUCLEOTIDE SEQUENCE [LARGE SCALE GENOMIC DNA]</scope>
    <source>
        <strain evidence="21 22">CCFEE 5887</strain>
    </source>
</reference>
<sequence length="2521" mass="281531">MALQGQGHDPSERIFVELRSKNDEVKNKAASELRDLITLLSREWSPERFGAFYDRVTNRISNLIVQAPDPGDKVGGVLALDRLIDCEAIDAAQKASKYSNYLRAALKSNDYTVLDAASRALGHLARPGGAYTAELVEAEMTSAFEWLQPENKQESRKLAAVLLIREMARNSPTLVYGFIPQIFDLIWHALRDPKDLIRRTAAHSVSACFGVMVARDAQFQAHWFAKIYSKALEGFRATSTVDETLGSLLILMELLQQGNMFMHDFYRNACEIVLRLKDHRDPRIRTQVVQMIPVLAEYAPLEFINNYLHKFMIYLQAQLKREKERNQAFIAIGQIAKAVGSAIAQYLDGIILYIRESLSAKTKNRAAVDEGPMFQCISMLAGAVGQTLSKYMEALLDPIFACGLTEPMERALEDMAHHIPPIRTTIQDKLLDLLSLILVRSPYRPLGCPPNTVPPLPSFAKDYGGLPAEHKDHEITLALETVGKFDFSGHILNEFVRDVTLRYATNDNPEIRRAAALTCCQLFMQDPILHQTSNNAIQVVGEVVDKLLTVAVGDPDPDIRMTVLRALDKKFDKHLARPENIRCLFLAVNDEVFGVREAAIEIIGRLTTVNPAYVFPPLRKLLVNLLTGLGYSNTAKQKEESARLISLFVSNATSLVKTYVEAMVSALLPKATDPNPGVASTTIKALGDLTSVGGEEMAQHIPELMPIIIEALQDLGSHEKREAAMQTLSSLAVNSQYVIDPYTDYPELLGILINMIKTEAHEDLRTDAIKLVGVLGALDPYKYQQLSESVSENQNKTEVPPVSDVALIMSGLQPSNEEYYPTVVINTLMNTILADHTLSQYHSAVIDAVVTIFKTIGMKCVPFLGSIIPGFLGVIRSSHPTRLESYFNQLAVLVNIVRQHIRAFLPEVIAVIREYWNVSRQVQSTILSLIEAISTSLEGEFRRYLAGLLPLMLAVIENDTDLRRESSIRILHTFLVFGSSGEEYMHMIIPAIVGIFENPAAPPNARRAAIDTLGKLSRTVNVTDFASLMIHPLAKILSSPERVVTNSSERSLKAAALDCVCALIYHLGQDFVHYLPLIERATKTGQINSERFQKLVENLKTGKPLPVDFYPEEQYGLTAEDTTYLNITSMRLPVNQQHLKNAWDTSQKSTKEDWQEWMRRFSVELLKESPSHALRACASLATVYQPLAKDLFNSAFVSCWTELYDQYQEELIRSIEKALTSTNIPPDILQTLLNLAEFMEHDDKSMPIDIRTLGRFAAKCHAFAKALHYKELEFEQDQNSQSVEALISINNQLQQSDAAIGILRRAQVFGEVELKEAWFEKLQRWEEALAAYQKREKIEPENFDIVMGKMRCLHALGEWKMLSEIAQEHWNSASVENRKNMSALAAAAAWGRGEWDSMDNYISVMKENSPDRAFFGAILAIQRNNFGEAQNFIVRARDGVNSEITATIGESYNRAYSVVVRTQMLAELEEIIVYKQSEGQKDRQNSLKLLWNKRLLGCQSNVEVWQRMLKVRALVLTATDNPEIWIKFANLCRKSDRIGLAERSLASLGGVSDAAAGAGAAPPPVAYARLKFNWATGNQQQALSYLREFTMRLADDFQQANAALANGIHNDRMNNMNGLDVIGQDAIAQRQKHDELDRCAKLLAKCYLRQGEWQSYLLRGDWTSPRAQEPVRDILQSYQAATQYNESWYKAWHAYALANFEVVTSMAAHTDQDKVRNLPEHVIQNHVVPAIGGFFRSIALSKTSSLQDTLRLLTLWFAHGGHSEVNSVVMDGFASVSIDTWLEVIPQLIARINQPNARVRAAVHRLLAEVGKAHPQALVYPLTVAMKSAVQRRANSATQIMDSMRVHSPVLVEQADLVSHELIRVAVLWHELWHEGLEEASRLYFGDHDVEGMLATLAPLHELLDRGAETLREVSFAQAFGHDLAEARAFCNAFRRSKEIGDLNQAWDLYYAVFRKIARQLPQLMSLDLKYVSPRLKDAHDLDLAVPGTYQSGKPIIKIISFDHVLTVIPSKQRPRKTTLKGSDGISYAFLLKGHEDIRQDERVMQLFGLVNTLLNNDTECFKRHLTIQRFPAIPLSQNSGLLGWVPNSDTLHNLVKEYRESRRILLNIEHRIMLQMAPDYDNLTLMQKVEVFGYAMDNTTGKDLYRVLWLKSKSSEAWLDRRTNYTRSLAVMSMVGYILGLGDRHPSNLMLDRITGKIIHIDFGDCFEVAMHREKYPERVPFRLTRMLTFAMEVSNIEGSFRITCENVMRVIRENKESLLAVLEAFIHDPLLNWRLNTRESPPRPHFRSERRQSIIDAPGTQGGAADYDRSPMETAHNPNAAAVLNGNAHSHVGAPPGRRHRRSSILDPAMGGGGIILDPAGKGTDGADPAAQEAKEVQNARALQVLARVKEKLTGRDFKPASPGTAAARLGADGVNGLSLGLEALMDLAGGTMNRATGVVPANENAIANNGNGSGNGNDDGDGDGKQGLGLTSVAGAAPETTMAGIGGLGVAEQVDRLILQATNVENLCQHYIGWCSFW</sequence>
<dbReference type="SMART" id="SM01345">
    <property type="entry name" value="Rapamycin_bind"/>
    <property type="match status" value="1"/>
</dbReference>
<dbReference type="CDD" id="cd05169">
    <property type="entry name" value="PIKKc_TOR"/>
    <property type="match status" value="1"/>
</dbReference>
<dbReference type="InterPro" id="IPR026683">
    <property type="entry name" value="TOR_cat"/>
</dbReference>
<dbReference type="FunFam" id="1.25.10.10:FF:000582">
    <property type="entry name" value="Serine/threonine-protein kinase TOR"/>
    <property type="match status" value="1"/>
</dbReference>
<dbReference type="Pfam" id="PF08771">
    <property type="entry name" value="FRB_dom"/>
    <property type="match status" value="1"/>
</dbReference>
<evidence type="ECO:0000313" key="22">
    <source>
        <dbReference type="Proteomes" id="UP001345827"/>
    </source>
</evidence>
<dbReference type="Gene3D" id="1.10.1070.11">
    <property type="entry name" value="Phosphatidylinositol 3-/4-kinase, catalytic domain"/>
    <property type="match status" value="1"/>
</dbReference>
<dbReference type="InterPro" id="IPR058584">
    <property type="entry name" value="IMB1_TNPO1-like_TPR"/>
</dbReference>
<dbReference type="InterPro" id="IPR009076">
    <property type="entry name" value="FRB_dom"/>
</dbReference>
<dbReference type="Pfam" id="PF11865">
    <property type="entry name" value="mTOR_dom"/>
    <property type="match status" value="1"/>
</dbReference>
<dbReference type="Gene3D" id="1.25.40.10">
    <property type="entry name" value="Tetratricopeptide repeat domain"/>
    <property type="match status" value="1"/>
</dbReference>
<dbReference type="SUPFAM" id="SSF48371">
    <property type="entry name" value="ARM repeat"/>
    <property type="match status" value="1"/>
</dbReference>
<comment type="caution">
    <text evidence="21">The sequence shown here is derived from an EMBL/GenBank/DDBJ whole genome shotgun (WGS) entry which is preliminary data.</text>
</comment>